<evidence type="ECO:0000256" key="5">
    <source>
        <dbReference type="SAM" id="MobiDB-lite"/>
    </source>
</evidence>
<feature type="region of interest" description="Disordered" evidence="5">
    <location>
        <begin position="144"/>
        <end position="180"/>
    </location>
</feature>
<feature type="region of interest" description="Disordered" evidence="5">
    <location>
        <begin position="638"/>
        <end position="697"/>
    </location>
</feature>
<name>A0A7E4V8N2_PANRE</name>
<dbReference type="GO" id="GO:0006357">
    <property type="term" value="P:regulation of transcription by RNA polymerase II"/>
    <property type="evidence" value="ECO:0007669"/>
    <property type="project" value="TreeGrafter"/>
</dbReference>
<dbReference type="SUPFAM" id="SSF57903">
    <property type="entry name" value="FYVE/PHD zinc finger"/>
    <property type="match status" value="1"/>
</dbReference>
<feature type="compositionally biased region" description="Basic and acidic residues" evidence="5">
    <location>
        <begin position="1276"/>
        <end position="1288"/>
    </location>
</feature>
<dbReference type="Proteomes" id="UP000492821">
    <property type="component" value="Unassembled WGS sequence"/>
</dbReference>
<evidence type="ECO:0000313" key="8">
    <source>
        <dbReference type="Proteomes" id="UP000492821"/>
    </source>
</evidence>
<dbReference type="Pfam" id="PF13831">
    <property type="entry name" value="PHD_2"/>
    <property type="match status" value="1"/>
</dbReference>
<keyword evidence="2 4" id="KW-0863">Zinc-finger</keyword>
<evidence type="ECO:0000259" key="7">
    <source>
        <dbReference type="PROSITE" id="PS51805"/>
    </source>
</evidence>
<feature type="compositionally biased region" description="Basic residues" evidence="5">
    <location>
        <begin position="383"/>
        <end position="393"/>
    </location>
</feature>
<dbReference type="PROSITE" id="PS51805">
    <property type="entry name" value="EPHD"/>
    <property type="match status" value="1"/>
</dbReference>
<reference evidence="8" key="1">
    <citation type="journal article" date="2013" name="Genetics">
        <title>The draft genome and transcriptome of Panagrellus redivivus are shaped by the harsh demands of a free-living lifestyle.</title>
        <authorList>
            <person name="Srinivasan J."/>
            <person name="Dillman A.R."/>
            <person name="Macchietto M.G."/>
            <person name="Heikkinen L."/>
            <person name="Lakso M."/>
            <person name="Fracchia K.M."/>
            <person name="Antoshechkin I."/>
            <person name="Mortazavi A."/>
            <person name="Wong G."/>
            <person name="Sternberg P.W."/>
        </authorList>
    </citation>
    <scope>NUCLEOTIDE SEQUENCE [LARGE SCALE GENOMIC DNA]</scope>
    <source>
        <strain evidence="8">MT8872</strain>
    </source>
</reference>
<feature type="region of interest" description="Disordered" evidence="5">
    <location>
        <begin position="1"/>
        <end position="47"/>
    </location>
</feature>
<feature type="region of interest" description="Disordered" evidence="5">
    <location>
        <begin position="1256"/>
        <end position="1304"/>
    </location>
</feature>
<dbReference type="GO" id="GO:0042393">
    <property type="term" value="F:histone binding"/>
    <property type="evidence" value="ECO:0007669"/>
    <property type="project" value="TreeGrafter"/>
</dbReference>
<dbReference type="InterPro" id="IPR034732">
    <property type="entry name" value="EPHD"/>
</dbReference>
<dbReference type="Pfam" id="PF13832">
    <property type="entry name" value="zf-HC5HC2H_2"/>
    <property type="match status" value="1"/>
</dbReference>
<keyword evidence="3" id="KW-0862">Zinc</keyword>
<sequence>MPSDRKEQDGVNSPVQILRGHRITATSTVRGDRSIEGTAVTKESPTVSVPLCTRNRVRTVAGGVPETTAHISPPAKTKRTLVKSRPMEDDSDGFVTPDDTPIIENISPRSRSKGRLHAKRKAASPTNVVPKVARCISERNLRANPVPQVTPPRSIADTPSFLLPSSSSSPDVGTSYEPERDPQCNAVFTLKMTPTKLAKMITVPKIRNLDIRPFVKPKNDQFAPTRGDAYWDFLHRSPCKQHHPTGGDPAVVAAVPTSNTVSAMATCPSVAESGPKRNPARVMKGRRIIPDSPSPAKVAKKHVHPKPIVLKPIPEAKPADPPKAVAAPTKSSQSKQPAPPKAVAAPTKASKSQQPAVPKAAASTSKKPNSQPAPSTQPVVNPKPKKPSKKKAAAKPAITPAAVSSKVQKPASKQQLPSVPKRNDKQLTASQRRFRKRYRNQERQYFDAFKFCRTDPATSTVSTNEAEFPVSFLKRPVRAANKRSRQNRSAQLEQTGNIFTLHESAANKKAIEDKEKLFKERSLHKPEVLTQYFHGLTKTKLSEVEEIAGTEGYLLSSTDTEKLKWKTTLQITERDAERLQSANGMSFGRPPVKVDNTKDAPVLKANGVPLPLYTARETAIPTNRIGFTSEQCQIELKKSKKVAKEREPVKTQAKKKSSKAKKASKAQSKLLRSSSRVQPVSFVKGPESREQTVPESVQSKPFDDLLYHIDASDYAWLERKGPSIKYAEFQQIMQIFEVDSYMKRCMFKVRDLELQWDRTDKKNNASIENDPCSICLTEDIDDGSVIVFCDGCDVAVHTSCYGISVVPEGSWLCDSCRDEHAFPLCYFCPVPNGAVHLTEDELHFVHTTCAIWHPFAIYMDLPKRKKLIARKYLYNAARYVPCYVCGIQYGVVAFCSMDGCGKPFHIGCADRCGFWMEEDMRNPAKTEYSIYCYEHSKVRANAYFLAKKTDNLVKIRDIDGRCDLLFEPSLEMFDELEKDFLAFAPRVNDDLFKKFDVGQVTEVFHYWKVKRFTHGRPLIDPCKIPASAFPRFSKEAKNPIDIPVTAHKPPLELDELKQWHAVQKYVKQSEKDDVDAVSAGVATLGLLEKGRARTQSKAARGNFAKLLKSTEAAANDSDDGARPKRRRTLDDHAIQTQEGDDDCVVLAESESTVVLADENLQDDESTPSASTAKRRSPKRPRINSADTSAKQLFDGMVATLGLNNKSKRNNKHFVVSTLSEADRIGFSCVPKVPSKKKVADAEANDNVPDANDVVIVEDPEPSVPTSHRHSTRNRHYNGEPVEKEPRLDDDLESPDGDQDPTREVDVEEVLENFINFVDPTTSVWAKW</sequence>
<dbReference type="InterPro" id="IPR050701">
    <property type="entry name" value="Histone_Mod_Regulator"/>
</dbReference>
<dbReference type="PROSITE" id="PS50016">
    <property type="entry name" value="ZF_PHD_2"/>
    <property type="match status" value="1"/>
</dbReference>
<dbReference type="InterPro" id="IPR011011">
    <property type="entry name" value="Znf_FYVE_PHD"/>
</dbReference>
<evidence type="ECO:0000256" key="1">
    <source>
        <dbReference type="ARBA" id="ARBA00022723"/>
    </source>
</evidence>
<feature type="compositionally biased region" description="Basic residues" evidence="5">
    <location>
        <begin position="1172"/>
        <end position="1181"/>
    </location>
</feature>
<feature type="compositionally biased region" description="Low complexity" evidence="5">
    <location>
        <begin position="665"/>
        <end position="676"/>
    </location>
</feature>
<feature type="region of interest" description="Disordered" evidence="5">
    <location>
        <begin position="268"/>
        <end position="433"/>
    </location>
</feature>
<dbReference type="WBParaSite" id="Pan_g17957.t1">
    <property type="protein sequence ID" value="Pan_g17957.t1"/>
    <property type="gene ID" value="Pan_g17957"/>
</dbReference>
<protein>
    <submittedName>
        <fullName evidence="9">PHD-type domain-containing protein</fullName>
    </submittedName>
</protein>
<dbReference type="CDD" id="cd15492">
    <property type="entry name" value="PHD_BRPF_JADE_like"/>
    <property type="match status" value="1"/>
</dbReference>
<dbReference type="InterPro" id="IPR019786">
    <property type="entry name" value="Zinc_finger_PHD-type_CS"/>
</dbReference>
<reference evidence="9" key="2">
    <citation type="submission" date="2020-10" db="UniProtKB">
        <authorList>
            <consortium name="WormBaseParasite"/>
        </authorList>
    </citation>
    <scope>IDENTIFICATION</scope>
</reference>
<evidence type="ECO:0000256" key="4">
    <source>
        <dbReference type="PROSITE-ProRule" id="PRU00146"/>
    </source>
</evidence>
<feature type="compositionally biased region" description="Acidic residues" evidence="5">
    <location>
        <begin position="1289"/>
        <end position="1298"/>
    </location>
</feature>
<feature type="domain" description="PHD-type" evidence="6">
    <location>
        <begin position="769"/>
        <end position="819"/>
    </location>
</feature>
<feature type="region of interest" description="Disordered" evidence="5">
    <location>
        <begin position="1110"/>
        <end position="1142"/>
    </location>
</feature>
<evidence type="ECO:0000259" key="6">
    <source>
        <dbReference type="PROSITE" id="PS50016"/>
    </source>
</evidence>
<feature type="compositionally biased region" description="Polar residues" evidence="5">
    <location>
        <begin position="362"/>
        <end position="379"/>
    </location>
</feature>
<proteinExistence type="predicted"/>
<feature type="compositionally biased region" description="Low complexity" evidence="5">
    <location>
        <begin position="159"/>
        <end position="170"/>
    </location>
</feature>
<evidence type="ECO:0000256" key="3">
    <source>
        <dbReference type="ARBA" id="ARBA00022833"/>
    </source>
</evidence>
<dbReference type="SMART" id="SM00249">
    <property type="entry name" value="PHD"/>
    <property type="match status" value="2"/>
</dbReference>
<evidence type="ECO:0000256" key="2">
    <source>
        <dbReference type="ARBA" id="ARBA00022771"/>
    </source>
</evidence>
<dbReference type="GO" id="GO:0005634">
    <property type="term" value="C:nucleus"/>
    <property type="evidence" value="ECO:0007669"/>
    <property type="project" value="TreeGrafter"/>
</dbReference>
<feature type="region of interest" description="Disordered" evidence="5">
    <location>
        <begin position="65"/>
        <end position="125"/>
    </location>
</feature>
<keyword evidence="8" id="KW-1185">Reference proteome</keyword>
<dbReference type="CDD" id="cd15571">
    <property type="entry name" value="ePHD"/>
    <property type="match status" value="1"/>
</dbReference>
<feature type="compositionally biased region" description="Basic residues" evidence="5">
    <location>
        <begin position="1266"/>
        <end position="1275"/>
    </location>
</feature>
<dbReference type="GO" id="GO:0008270">
    <property type="term" value="F:zinc ion binding"/>
    <property type="evidence" value="ECO:0007669"/>
    <property type="project" value="UniProtKB-KW"/>
</dbReference>
<evidence type="ECO:0000313" key="9">
    <source>
        <dbReference type="WBParaSite" id="Pan_g17957.t1"/>
    </source>
</evidence>
<dbReference type="InterPro" id="IPR001965">
    <property type="entry name" value="Znf_PHD"/>
</dbReference>
<keyword evidence="1" id="KW-0479">Metal-binding</keyword>
<dbReference type="InterPro" id="IPR013083">
    <property type="entry name" value="Znf_RING/FYVE/PHD"/>
</dbReference>
<dbReference type="Gene3D" id="3.30.40.10">
    <property type="entry name" value="Zinc/RING finger domain, C3HC4 (zinc finger)"/>
    <property type="match status" value="2"/>
</dbReference>
<feature type="region of interest" description="Disordered" evidence="5">
    <location>
        <begin position="1154"/>
        <end position="1187"/>
    </location>
</feature>
<feature type="compositionally biased region" description="Basic residues" evidence="5">
    <location>
        <begin position="110"/>
        <end position="122"/>
    </location>
</feature>
<dbReference type="PANTHER" id="PTHR13793">
    <property type="entry name" value="PHD FINGER PROTEINS"/>
    <property type="match status" value="1"/>
</dbReference>
<dbReference type="PANTHER" id="PTHR13793:SF164">
    <property type="entry name" value="ALHAMBRA, ISOFORM P"/>
    <property type="match status" value="1"/>
</dbReference>
<dbReference type="GO" id="GO:0031491">
    <property type="term" value="F:nucleosome binding"/>
    <property type="evidence" value="ECO:0007669"/>
    <property type="project" value="TreeGrafter"/>
</dbReference>
<dbReference type="InterPro" id="IPR019787">
    <property type="entry name" value="Znf_PHD-finger"/>
</dbReference>
<feature type="compositionally biased region" description="Low complexity" evidence="5">
    <location>
        <begin position="322"/>
        <end position="352"/>
    </location>
</feature>
<accession>A0A7E4V8N2</accession>
<feature type="compositionally biased region" description="Basic residues" evidence="5">
    <location>
        <begin position="652"/>
        <end position="664"/>
    </location>
</feature>
<feature type="compositionally biased region" description="Polar residues" evidence="5">
    <location>
        <begin position="405"/>
        <end position="417"/>
    </location>
</feature>
<organism evidence="8 9">
    <name type="scientific">Panagrellus redivivus</name>
    <name type="common">Microworm</name>
    <dbReference type="NCBI Taxonomy" id="6233"/>
    <lineage>
        <taxon>Eukaryota</taxon>
        <taxon>Metazoa</taxon>
        <taxon>Ecdysozoa</taxon>
        <taxon>Nematoda</taxon>
        <taxon>Chromadorea</taxon>
        <taxon>Rhabditida</taxon>
        <taxon>Tylenchina</taxon>
        <taxon>Panagrolaimomorpha</taxon>
        <taxon>Panagrolaimoidea</taxon>
        <taxon>Panagrolaimidae</taxon>
        <taxon>Panagrellus</taxon>
    </lineage>
</organism>
<dbReference type="PROSITE" id="PS01359">
    <property type="entry name" value="ZF_PHD_1"/>
    <property type="match status" value="1"/>
</dbReference>
<feature type="domain" description="PHD-type" evidence="7">
    <location>
        <begin position="822"/>
        <end position="936"/>
    </location>
</feature>